<dbReference type="InterPro" id="IPR027417">
    <property type="entry name" value="P-loop_NTPase"/>
</dbReference>
<dbReference type="Gene3D" id="3.40.50.10140">
    <property type="entry name" value="Toll/interleukin-1 receptor homology (TIR) domain"/>
    <property type="match status" value="1"/>
</dbReference>
<dbReference type="Proteomes" id="UP001227230">
    <property type="component" value="Chromosome 18"/>
</dbReference>
<accession>A0ABY9DXK9</accession>
<dbReference type="SUPFAM" id="SSF52540">
    <property type="entry name" value="P-loop containing nucleoside triphosphate hydrolases"/>
    <property type="match status" value="1"/>
</dbReference>
<evidence type="ECO:0000313" key="2">
    <source>
        <dbReference type="EMBL" id="WKA11161.1"/>
    </source>
</evidence>
<feature type="domain" description="TIR" evidence="1">
    <location>
        <begin position="16"/>
        <end position="179"/>
    </location>
</feature>
<evidence type="ECO:0000259" key="1">
    <source>
        <dbReference type="PROSITE" id="PS50104"/>
    </source>
</evidence>
<keyword evidence="3" id="KW-1185">Reference proteome</keyword>
<evidence type="ECO:0000313" key="3">
    <source>
        <dbReference type="Proteomes" id="UP001227230"/>
    </source>
</evidence>
<dbReference type="InterPro" id="IPR035897">
    <property type="entry name" value="Toll_tir_struct_dom_sf"/>
</dbReference>
<organism evidence="2 3">
    <name type="scientific">Vitis vinifera</name>
    <name type="common">Grape</name>
    <dbReference type="NCBI Taxonomy" id="29760"/>
    <lineage>
        <taxon>Eukaryota</taxon>
        <taxon>Viridiplantae</taxon>
        <taxon>Streptophyta</taxon>
        <taxon>Embryophyta</taxon>
        <taxon>Tracheophyta</taxon>
        <taxon>Spermatophyta</taxon>
        <taxon>Magnoliopsida</taxon>
        <taxon>eudicotyledons</taxon>
        <taxon>Gunneridae</taxon>
        <taxon>Pentapetalae</taxon>
        <taxon>rosids</taxon>
        <taxon>Vitales</taxon>
        <taxon>Vitaceae</taxon>
        <taxon>Viteae</taxon>
        <taxon>Vitis</taxon>
    </lineage>
</organism>
<dbReference type="PANTHER" id="PTHR11017">
    <property type="entry name" value="LEUCINE-RICH REPEAT-CONTAINING PROTEIN"/>
    <property type="match status" value="1"/>
</dbReference>
<dbReference type="EMBL" id="CP126665">
    <property type="protein sequence ID" value="WKA11161.1"/>
    <property type="molecule type" value="Genomic_DNA"/>
</dbReference>
<dbReference type="PROSITE" id="PS50104">
    <property type="entry name" value="TIR"/>
    <property type="match status" value="1"/>
</dbReference>
<dbReference type="PANTHER" id="PTHR11017:SF570">
    <property type="entry name" value="DISEASE RESISTANCE PROTEIN (TIR-NBS CLASS)-RELATED"/>
    <property type="match status" value="1"/>
</dbReference>
<gene>
    <name evidence="2" type="ORF">VitviT2T_028687</name>
</gene>
<name>A0ABY9DXK9_VITVI</name>
<reference evidence="2 3" key="1">
    <citation type="journal article" date="2023" name="Hortic Res">
        <title>The complete reference genome for grapevine (Vitis vinifera L.) genetics and breeding.</title>
        <authorList>
            <person name="Shi X."/>
            <person name="Cao S."/>
            <person name="Wang X."/>
            <person name="Huang S."/>
            <person name="Wang Y."/>
            <person name="Liu Z."/>
            <person name="Liu W."/>
            <person name="Leng X."/>
            <person name="Peng Y."/>
            <person name="Wang N."/>
            <person name="Wang Y."/>
            <person name="Ma Z."/>
            <person name="Xu X."/>
            <person name="Zhang F."/>
            <person name="Xue H."/>
            <person name="Zhong H."/>
            <person name="Wang Y."/>
            <person name="Zhang K."/>
            <person name="Velt A."/>
            <person name="Avia K."/>
            <person name="Holtgrawe D."/>
            <person name="Grimplet J."/>
            <person name="Matus J.T."/>
            <person name="Ware D."/>
            <person name="Wu X."/>
            <person name="Wang H."/>
            <person name="Liu C."/>
            <person name="Fang Y."/>
            <person name="Rustenholz C."/>
            <person name="Cheng Z."/>
            <person name="Xiao H."/>
            <person name="Zhou Y."/>
        </authorList>
    </citation>
    <scope>NUCLEOTIDE SEQUENCE [LARGE SCALE GENOMIC DNA]</scope>
    <source>
        <strain evidence="3">cv. Pinot noir / PN40024</strain>
        <tissue evidence="2">Leaf</tissue>
    </source>
</reference>
<dbReference type="InterPro" id="IPR044974">
    <property type="entry name" value="Disease_R_plants"/>
</dbReference>
<protein>
    <recommendedName>
        <fullName evidence="1">TIR domain-containing protein</fullName>
    </recommendedName>
</protein>
<dbReference type="SMART" id="SM00255">
    <property type="entry name" value="TIR"/>
    <property type="match status" value="1"/>
</dbReference>
<sequence length="286" mass="33537">MDRRRASSTCTSTGSWDYEVFLSFKGEDTRYNFTDHLYAALYQKGIRTFRLDEIRGEEVASALFKAIEKSRCILVVLSKYFAHSRWCLDELVKIMECRNQNGKVILPVFYHVDPSDVRKEEGWYGEALAQHESRNIFGHKTQRWRAALREVGNLSRWHVQNGPEADYIEDITRVILMRFSHKLLHVDKNLIAMDYHLQEMEEIFPWMMDSISNDVRMVGIYGLGGIGSRIIVTTKDKHLLEVHEVDTLYEAKKLDHKEVVELFCWNALKQNHPKEDYETLSNFVVL</sequence>
<dbReference type="SUPFAM" id="SSF52200">
    <property type="entry name" value="Toll/Interleukin receptor TIR domain"/>
    <property type="match status" value="1"/>
</dbReference>
<proteinExistence type="predicted"/>
<dbReference type="Pfam" id="PF01582">
    <property type="entry name" value="TIR"/>
    <property type="match status" value="1"/>
</dbReference>
<dbReference type="InterPro" id="IPR000157">
    <property type="entry name" value="TIR_dom"/>
</dbReference>